<name>A0A0M0JGZ9_9EUKA</name>
<feature type="compositionally biased region" description="Low complexity" evidence="5">
    <location>
        <begin position="77"/>
        <end position="91"/>
    </location>
</feature>
<dbReference type="GO" id="GO:0006357">
    <property type="term" value="P:regulation of transcription by RNA polymerase II"/>
    <property type="evidence" value="ECO:0007669"/>
    <property type="project" value="TreeGrafter"/>
</dbReference>
<evidence type="ECO:0000256" key="3">
    <source>
        <dbReference type="ARBA" id="ARBA00023163"/>
    </source>
</evidence>
<evidence type="ECO:0000256" key="4">
    <source>
        <dbReference type="ARBA" id="ARBA00023242"/>
    </source>
</evidence>
<dbReference type="GO" id="GO:0005634">
    <property type="term" value="C:nucleus"/>
    <property type="evidence" value="ECO:0007669"/>
    <property type="project" value="UniProtKB-SubCell"/>
</dbReference>
<dbReference type="EMBL" id="JWZX01002951">
    <property type="protein sequence ID" value="KOO25607.1"/>
    <property type="molecule type" value="Genomic_DNA"/>
</dbReference>
<dbReference type="GO" id="GO:0000124">
    <property type="term" value="C:SAGA complex"/>
    <property type="evidence" value="ECO:0007669"/>
    <property type="project" value="TreeGrafter"/>
</dbReference>
<dbReference type="InterPro" id="IPR024738">
    <property type="entry name" value="Hfi1/Tada1"/>
</dbReference>
<dbReference type="Proteomes" id="UP000037460">
    <property type="component" value="Unassembled WGS sequence"/>
</dbReference>
<feature type="region of interest" description="Disordered" evidence="5">
    <location>
        <begin position="77"/>
        <end position="109"/>
    </location>
</feature>
<dbReference type="OrthoDB" id="10264870at2759"/>
<dbReference type="AlphaFoldDB" id="A0A0M0JGZ9"/>
<evidence type="ECO:0000313" key="6">
    <source>
        <dbReference type="EMBL" id="KOO25607.1"/>
    </source>
</evidence>
<accession>A0A0M0JGZ9</accession>
<comment type="subcellular location">
    <subcellularLocation>
        <location evidence="1">Nucleus</location>
    </subcellularLocation>
</comment>
<organism evidence="6 7">
    <name type="scientific">Chrysochromulina tobinii</name>
    <dbReference type="NCBI Taxonomy" id="1460289"/>
    <lineage>
        <taxon>Eukaryota</taxon>
        <taxon>Haptista</taxon>
        <taxon>Haptophyta</taxon>
        <taxon>Prymnesiophyceae</taxon>
        <taxon>Prymnesiales</taxon>
        <taxon>Chrysochromulinaceae</taxon>
        <taxon>Chrysochromulina</taxon>
    </lineage>
</organism>
<dbReference type="PANTHER" id="PTHR21277:SF5">
    <property type="entry name" value="TRANSCRIPTIONAL ADAPTER 1"/>
    <property type="match status" value="1"/>
</dbReference>
<dbReference type="PANTHER" id="PTHR21277">
    <property type="entry name" value="TRANSCRIPTIONAL ADAPTER 1"/>
    <property type="match status" value="1"/>
</dbReference>
<sequence length="119" mass="12168">MAESSSPLAAPTARAKLHAALTDAGARDAYWASLGRFLRFETSKTDFDKLALAALGPHVGLHNDLILALLKDAQQGAPPEAAAPSAASSAATPMDVDPATGAPPLPRGFAPPLGFFCMS</sequence>
<protein>
    <submittedName>
        <fullName evidence="6">Uncharacterized protein</fullName>
    </submittedName>
</protein>
<keyword evidence="3" id="KW-0804">Transcription</keyword>
<evidence type="ECO:0000313" key="7">
    <source>
        <dbReference type="Proteomes" id="UP000037460"/>
    </source>
</evidence>
<evidence type="ECO:0000256" key="1">
    <source>
        <dbReference type="ARBA" id="ARBA00004123"/>
    </source>
</evidence>
<dbReference type="GO" id="GO:0003713">
    <property type="term" value="F:transcription coactivator activity"/>
    <property type="evidence" value="ECO:0007669"/>
    <property type="project" value="TreeGrafter"/>
</dbReference>
<comment type="caution">
    <text evidence="6">The sequence shown here is derived from an EMBL/GenBank/DDBJ whole genome shotgun (WGS) entry which is preliminary data.</text>
</comment>
<reference evidence="7" key="1">
    <citation type="journal article" date="2015" name="PLoS Genet.">
        <title>Genome Sequence and Transcriptome Analyses of Chrysochromulina tobin: Metabolic Tools for Enhanced Algal Fitness in the Prominent Order Prymnesiales (Haptophyceae).</title>
        <authorList>
            <person name="Hovde B.T."/>
            <person name="Deodato C.R."/>
            <person name="Hunsperger H.M."/>
            <person name="Ryken S.A."/>
            <person name="Yost W."/>
            <person name="Jha R.K."/>
            <person name="Patterson J."/>
            <person name="Monnat R.J. Jr."/>
            <person name="Barlow S.B."/>
            <person name="Starkenburg S.R."/>
            <person name="Cattolico R.A."/>
        </authorList>
    </citation>
    <scope>NUCLEOTIDE SEQUENCE</scope>
    <source>
        <strain evidence="7">CCMP291</strain>
    </source>
</reference>
<gene>
    <name evidence="6" type="ORF">Ctob_007156</name>
</gene>
<keyword evidence="4" id="KW-0539">Nucleus</keyword>
<proteinExistence type="predicted"/>
<evidence type="ECO:0000256" key="2">
    <source>
        <dbReference type="ARBA" id="ARBA00023015"/>
    </source>
</evidence>
<dbReference type="Pfam" id="PF12767">
    <property type="entry name" value="SAGA-Tad1"/>
    <property type="match status" value="1"/>
</dbReference>
<evidence type="ECO:0000256" key="5">
    <source>
        <dbReference type="SAM" id="MobiDB-lite"/>
    </source>
</evidence>
<keyword evidence="7" id="KW-1185">Reference proteome</keyword>
<keyword evidence="2" id="KW-0805">Transcription regulation</keyword>